<gene>
    <name evidence="1" type="ORF">PHJA_002640700</name>
</gene>
<evidence type="ECO:0000313" key="2">
    <source>
        <dbReference type="Proteomes" id="UP000653305"/>
    </source>
</evidence>
<proteinExistence type="predicted"/>
<dbReference type="EMBL" id="BMAC01000998">
    <property type="protein sequence ID" value="GFQ04966.1"/>
    <property type="molecule type" value="Genomic_DNA"/>
</dbReference>
<name>A0A830DDE8_9LAMI</name>
<reference evidence="1" key="1">
    <citation type="submission" date="2020-07" db="EMBL/GenBank/DDBJ databases">
        <title>Ethylene signaling mediates host invasion by parasitic plants.</title>
        <authorList>
            <person name="Yoshida S."/>
        </authorList>
    </citation>
    <scope>NUCLEOTIDE SEQUENCE</scope>
    <source>
        <strain evidence="1">Okayama</strain>
    </source>
</reference>
<keyword evidence="2" id="KW-1185">Reference proteome</keyword>
<comment type="caution">
    <text evidence="1">The sequence shown here is derived from an EMBL/GenBank/DDBJ whole genome shotgun (WGS) entry which is preliminary data.</text>
</comment>
<organism evidence="1 2">
    <name type="scientific">Phtheirospermum japonicum</name>
    <dbReference type="NCBI Taxonomy" id="374723"/>
    <lineage>
        <taxon>Eukaryota</taxon>
        <taxon>Viridiplantae</taxon>
        <taxon>Streptophyta</taxon>
        <taxon>Embryophyta</taxon>
        <taxon>Tracheophyta</taxon>
        <taxon>Spermatophyta</taxon>
        <taxon>Magnoliopsida</taxon>
        <taxon>eudicotyledons</taxon>
        <taxon>Gunneridae</taxon>
        <taxon>Pentapetalae</taxon>
        <taxon>asterids</taxon>
        <taxon>lamiids</taxon>
        <taxon>Lamiales</taxon>
        <taxon>Orobanchaceae</taxon>
        <taxon>Orobanchaceae incertae sedis</taxon>
        <taxon>Phtheirospermum</taxon>
    </lineage>
</organism>
<dbReference type="Proteomes" id="UP000653305">
    <property type="component" value="Unassembled WGS sequence"/>
</dbReference>
<accession>A0A830DDE8</accession>
<evidence type="ECO:0000313" key="1">
    <source>
        <dbReference type="EMBL" id="GFQ04966.1"/>
    </source>
</evidence>
<dbReference type="AlphaFoldDB" id="A0A830DDE8"/>
<protein>
    <submittedName>
        <fullName evidence="1">Uncharacterized protein</fullName>
    </submittedName>
</protein>
<sequence length="53" mass="5208">MLLALSVAGGISAAGYSTLAADCSNLVLSMADCLSYVTARGTTSKLGDLLLGA</sequence>